<dbReference type="InterPro" id="IPR001303">
    <property type="entry name" value="Aldolase_II/adducin_N"/>
</dbReference>
<protein>
    <submittedName>
        <fullName evidence="3">Class II aldolase/adducin family protein</fullName>
    </submittedName>
</protein>
<dbReference type="PANTHER" id="PTHR10672">
    <property type="entry name" value="ADDUCIN"/>
    <property type="match status" value="1"/>
</dbReference>
<proteinExistence type="inferred from homology"/>
<gene>
    <name evidence="3" type="ORF">WJM97_16385</name>
</gene>
<dbReference type="InterPro" id="IPR036409">
    <property type="entry name" value="Aldolase_II/adducin_N_sf"/>
</dbReference>
<reference evidence="3 4" key="1">
    <citation type="submission" date="2024-04" db="EMBL/GenBank/DDBJ databases">
        <title>Okeanomitos corallinicola gen. &amp; sp. nov. (Nostocales, Cyanobacteria), a new toxic marine heterocyst-forming cyanobacterium from a coral reef.</title>
        <authorList>
            <person name="Li H."/>
            <person name="Li R."/>
            <person name="Kang J."/>
            <person name="Hii K.S."/>
            <person name="Mohamed H.F."/>
            <person name="Xu X."/>
            <person name="Luo Z."/>
        </authorList>
    </citation>
    <scope>NUCLEOTIDE SEQUENCE [LARGE SCALE GENOMIC DNA]</scope>
    <source>
        <strain evidence="3 4">TIOX110</strain>
    </source>
</reference>
<dbReference type="NCBIfam" id="NF004855">
    <property type="entry name" value="PRK06208.1"/>
    <property type="match status" value="1"/>
</dbReference>
<dbReference type="SUPFAM" id="SSF53639">
    <property type="entry name" value="AraD/HMP-PK domain-like"/>
    <property type="match status" value="1"/>
</dbReference>
<evidence type="ECO:0000313" key="3">
    <source>
        <dbReference type="EMBL" id="WZB86952.1"/>
    </source>
</evidence>
<sequence>MADLIFPTPPKFDNIEDERLHRQQRLAAGFRLFARYGFDEGVAGHITVRDPEFTDCFWVNPFGMYFGHIRVSDLLLVNHEGEVVKGNKIVNTAAFAIHSRIHQARPDVIAAAHAHSLYGKAWSTLGRLLDPLTQDACAFYEDHALFDDYTGVVLETNEGDRIAATLGNKKAIILRNHGLLTVGNSVDETIWWFITMDRSCQAQLLAEAAGKPILISPETARFTHSQVGSHIIGWFSFQSLYEKIVREEPDLLE</sequence>
<dbReference type="Proteomes" id="UP001483337">
    <property type="component" value="Chromosome"/>
</dbReference>
<dbReference type="Pfam" id="PF00596">
    <property type="entry name" value="Aldolase_II"/>
    <property type="match status" value="1"/>
</dbReference>
<feature type="domain" description="Class II aldolase/adducin N-terminal" evidence="2">
    <location>
        <begin position="24"/>
        <end position="204"/>
    </location>
</feature>
<dbReference type="PANTHER" id="PTHR10672:SF3">
    <property type="entry name" value="PROTEIN HU-LI TAI SHAO"/>
    <property type="match status" value="1"/>
</dbReference>
<dbReference type="RefSeq" id="WP_353929866.1">
    <property type="nucleotide sequence ID" value="NZ_CP150886.1"/>
</dbReference>
<evidence type="ECO:0000313" key="4">
    <source>
        <dbReference type="Proteomes" id="UP001483337"/>
    </source>
</evidence>
<accession>A0ABZ2UP75</accession>
<name>A0ABZ2UP75_9CYAN</name>
<dbReference type="Gene3D" id="3.40.225.10">
    <property type="entry name" value="Class II aldolase/adducin N-terminal domain"/>
    <property type="match status" value="1"/>
</dbReference>
<organism evidence="3 4">
    <name type="scientific">Okeanomitos corallinicola TIOX110</name>
    <dbReference type="NCBI Taxonomy" id="3133117"/>
    <lineage>
        <taxon>Bacteria</taxon>
        <taxon>Bacillati</taxon>
        <taxon>Cyanobacteriota</taxon>
        <taxon>Cyanophyceae</taxon>
        <taxon>Nostocales</taxon>
        <taxon>Aphanizomenonaceae</taxon>
        <taxon>Okeanomitos</taxon>
    </lineage>
</organism>
<evidence type="ECO:0000256" key="1">
    <source>
        <dbReference type="ARBA" id="ARBA00037961"/>
    </source>
</evidence>
<dbReference type="SMART" id="SM01007">
    <property type="entry name" value="Aldolase_II"/>
    <property type="match status" value="1"/>
</dbReference>
<dbReference type="EMBL" id="CP150886">
    <property type="protein sequence ID" value="WZB86952.1"/>
    <property type="molecule type" value="Genomic_DNA"/>
</dbReference>
<keyword evidence="4" id="KW-1185">Reference proteome</keyword>
<dbReference type="InterPro" id="IPR051017">
    <property type="entry name" value="Aldolase-II_Adducin_sf"/>
</dbReference>
<comment type="similarity">
    <text evidence="1">Belongs to the aldolase class II family.</text>
</comment>
<evidence type="ECO:0000259" key="2">
    <source>
        <dbReference type="SMART" id="SM01007"/>
    </source>
</evidence>